<sequence>MHAPSQLNARPEAGRQPPKTRQAARVEWPTLGLLALCYAMWIFGTTAASALALPLGIVVTGLAIALHSSLCHEALHGHPFRSQRLNETLVFPALCLAIPYARFRDTHLAHHRDEFLTDPYDDPEANYLDPTVWVRLPGWVRAVLRFNNTLAGRMLIGPMVAQISFLRSDWQAIKTGDRAVRDAWLWHIPAVALVLAWLWIVPMPVWAYLLAVWLGLAILKIRTFLEHRAHLRASGRTVLIEDRGPLAWIFLNNNLHVVHHMHPEVAWYRLPALYAARRDHYLRRNDGYVYRSYAQIFAAYFWQAKDPVAHPLWPGRSDGDA</sequence>
<organism evidence="4 5">
    <name type="scientific">Roseovarius mucosus</name>
    <dbReference type="NCBI Taxonomy" id="215743"/>
    <lineage>
        <taxon>Bacteria</taxon>
        <taxon>Pseudomonadati</taxon>
        <taxon>Pseudomonadota</taxon>
        <taxon>Alphaproteobacteria</taxon>
        <taxon>Rhodobacterales</taxon>
        <taxon>Roseobacteraceae</taxon>
        <taxon>Roseovarius</taxon>
    </lineage>
</organism>
<evidence type="ECO:0000256" key="2">
    <source>
        <dbReference type="SAM" id="Phobius"/>
    </source>
</evidence>
<evidence type="ECO:0000313" key="5">
    <source>
        <dbReference type="Proteomes" id="UP000192273"/>
    </source>
</evidence>
<dbReference type="RefSeq" id="WP_081507911.1">
    <property type="nucleotide sequence ID" value="NZ_CP020474.1"/>
</dbReference>
<keyword evidence="2" id="KW-0472">Membrane</keyword>
<keyword evidence="2" id="KW-1133">Transmembrane helix</keyword>
<dbReference type="Pfam" id="PF00487">
    <property type="entry name" value="FA_desaturase"/>
    <property type="match status" value="1"/>
</dbReference>
<feature type="transmembrane region" description="Helical" evidence="2">
    <location>
        <begin position="183"/>
        <end position="200"/>
    </location>
</feature>
<evidence type="ECO:0000259" key="3">
    <source>
        <dbReference type="Pfam" id="PF00487"/>
    </source>
</evidence>
<dbReference type="CDD" id="cd03509">
    <property type="entry name" value="DesA_FADS-like"/>
    <property type="match status" value="1"/>
</dbReference>
<dbReference type="AlphaFoldDB" id="A0A1V0RS96"/>
<proteinExistence type="predicted"/>
<dbReference type="EMBL" id="CP020474">
    <property type="protein sequence ID" value="ARE84644.1"/>
    <property type="molecule type" value="Genomic_DNA"/>
</dbReference>
<dbReference type="Proteomes" id="UP000192273">
    <property type="component" value="Chromosome"/>
</dbReference>
<keyword evidence="2" id="KW-0812">Transmembrane</keyword>
<name>A0A1V0RS96_9RHOB</name>
<keyword evidence="5" id="KW-1185">Reference proteome</keyword>
<dbReference type="KEGG" id="rmm:ROSMUCSMR3_03181"/>
<feature type="transmembrane region" description="Helical" evidence="2">
    <location>
        <begin position="38"/>
        <end position="66"/>
    </location>
</feature>
<protein>
    <submittedName>
        <fullName evidence="4">Fatty acid desaturase</fullName>
    </submittedName>
</protein>
<dbReference type="InterPro" id="IPR005804">
    <property type="entry name" value="FA_desaturase_dom"/>
</dbReference>
<dbReference type="GO" id="GO:0006629">
    <property type="term" value="P:lipid metabolic process"/>
    <property type="evidence" value="ECO:0007669"/>
    <property type="project" value="InterPro"/>
</dbReference>
<feature type="domain" description="Fatty acid desaturase" evidence="3">
    <location>
        <begin position="51"/>
        <end position="289"/>
    </location>
</feature>
<evidence type="ECO:0000313" key="4">
    <source>
        <dbReference type="EMBL" id="ARE84644.1"/>
    </source>
</evidence>
<gene>
    <name evidence="4" type="ORF">ROSMUCSMR3_03181</name>
</gene>
<dbReference type="OrthoDB" id="784276at2"/>
<accession>A0A1V0RS96</accession>
<feature type="region of interest" description="Disordered" evidence="1">
    <location>
        <begin position="1"/>
        <end position="22"/>
    </location>
</feature>
<feature type="transmembrane region" description="Helical" evidence="2">
    <location>
        <begin position="206"/>
        <end position="225"/>
    </location>
</feature>
<evidence type="ECO:0000256" key="1">
    <source>
        <dbReference type="SAM" id="MobiDB-lite"/>
    </source>
</evidence>
<reference evidence="4 5" key="1">
    <citation type="submission" date="2017-03" db="EMBL/GenBank/DDBJ databases">
        <title>Genome Sequence of Roseovarius mucosus strain SMR3 Isolated from a culture of the Diatom Skeletonema marinoi.</title>
        <authorList>
            <person name="Topel M."/>
            <person name="Pinder M."/>
            <person name="Johansson O.N."/>
            <person name="Kourtchenko O."/>
            <person name="Godhe A."/>
            <person name="Clarke A.K."/>
        </authorList>
    </citation>
    <scope>NUCLEOTIDE SEQUENCE [LARGE SCALE GENOMIC DNA]</scope>
    <source>
        <strain evidence="4 5">SMR3</strain>
    </source>
</reference>